<evidence type="ECO:0000313" key="10">
    <source>
        <dbReference type="EMBL" id="PXX24764.1"/>
    </source>
</evidence>
<dbReference type="GO" id="GO:0009279">
    <property type="term" value="C:cell outer membrane"/>
    <property type="evidence" value="ECO:0007669"/>
    <property type="project" value="UniProtKB-SubCell"/>
</dbReference>
<dbReference type="RefSeq" id="WP_044076035.1">
    <property type="nucleotide sequence ID" value="NZ_BAIZ01000065.1"/>
</dbReference>
<keyword evidence="4 8" id="KW-0812">Transmembrane</keyword>
<keyword evidence="11" id="KW-1185">Reference proteome</keyword>
<evidence type="ECO:0000256" key="4">
    <source>
        <dbReference type="ARBA" id="ARBA00022692"/>
    </source>
</evidence>
<feature type="domain" description="TonB-dependent receptor plug" evidence="9">
    <location>
        <begin position="127"/>
        <end position="230"/>
    </location>
</feature>
<dbReference type="InterPro" id="IPR036942">
    <property type="entry name" value="Beta-barrel_TonB_sf"/>
</dbReference>
<dbReference type="SUPFAM" id="SSF49464">
    <property type="entry name" value="Carboxypeptidase regulatory domain-like"/>
    <property type="match status" value="1"/>
</dbReference>
<sequence length="789" mass="89263">MSDKNILHNFLLVLILSFTWQNIFAQMIVFGQITDGQTLQPLDGVSVILENSNIGTISNHIGMFRMKLPSKSSRRIKVQYMGYESRNIILNKKLCVNDSICCNVELQPKNNILSDVIVLGKSKAQRHREVPSAITIIDSQELKYKTATLNEILDNAAGIKVAQQGGLGNASRIIIQGLDGKRIGIFINGMPMGNSDEFQLSSIPIDMVDEVEIYKGIIPAWLGGDGLGGAVNIRLKDFKKNHLEMAFEAASYNTYIGSLQLKHYLGKTSTALHAGATMNYAKNNYSFSSPFELGRIIHRDHDAYTHGGFNVGISSQQWWFDQFDLTLSADYYRKEIQGGLMNVQNNIQHAFTRTRSASTSLSLEKSFLKGKLTAQFHSIIGFSLVNQVDTSHYCYDFIGNRFPSGSGRGEIGAVPNDSHDRHTTVRELLNLTYKIGNNQLVTWTTNYRYGCKMPKDELADSYSRLPTSGYPSRLHSIVSGLTHELKLYGGKFTNELGIKLFNHHSEVLPFAEAIMLQDKLKASTNRCTMAGWSEAMALHLLPNNALTLKASVQSTVRMPIAEELFGDGVLLLPSEKLRPERSFNINAGAIWLINAMRYPQVRIGINSFYMSAKDMIKLMYSSMNMAYDNIGKVRVMGIDMEMESKLNRWLDLQGNITWQDARDMRKEAVGGGENFHYRYRIPNMPYLFGNVGVRLHKDGLLSKSSSSAFASTFAFTKAFSYNWEASKHNTMLIPARYCWDVAVHHSFNKRCQLSFEIRNILNRENWAEFRYPMERRTFHLKMKYIINKI</sequence>
<evidence type="ECO:0000256" key="7">
    <source>
        <dbReference type="ARBA" id="ARBA00023237"/>
    </source>
</evidence>
<evidence type="ECO:0000256" key="3">
    <source>
        <dbReference type="ARBA" id="ARBA00022452"/>
    </source>
</evidence>
<dbReference type="OrthoDB" id="9812892at2"/>
<dbReference type="Pfam" id="PF13715">
    <property type="entry name" value="CarbopepD_reg_2"/>
    <property type="match status" value="1"/>
</dbReference>
<comment type="caution">
    <text evidence="10">The sequence shown here is derived from an EMBL/GenBank/DDBJ whole genome shotgun (WGS) entry which is preliminary data.</text>
</comment>
<dbReference type="GO" id="GO:0044718">
    <property type="term" value="P:siderophore transmembrane transport"/>
    <property type="evidence" value="ECO:0007669"/>
    <property type="project" value="TreeGrafter"/>
</dbReference>
<keyword evidence="2 8" id="KW-0813">Transport</keyword>
<dbReference type="PANTHER" id="PTHR30069">
    <property type="entry name" value="TONB-DEPENDENT OUTER MEMBRANE RECEPTOR"/>
    <property type="match status" value="1"/>
</dbReference>
<keyword evidence="5" id="KW-0732">Signal</keyword>
<evidence type="ECO:0000256" key="2">
    <source>
        <dbReference type="ARBA" id="ARBA00022448"/>
    </source>
</evidence>
<dbReference type="PROSITE" id="PS52016">
    <property type="entry name" value="TONB_DEPENDENT_REC_3"/>
    <property type="match status" value="1"/>
</dbReference>
<name>A0A318I1I5_9BACT</name>
<evidence type="ECO:0000259" key="9">
    <source>
        <dbReference type="Pfam" id="PF07715"/>
    </source>
</evidence>
<dbReference type="InterPro" id="IPR039426">
    <property type="entry name" value="TonB-dep_rcpt-like"/>
</dbReference>
<keyword evidence="10" id="KW-0675">Receptor</keyword>
<protein>
    <submittedName>
        <fullName evidence="10">Outer membrane cobalamin receptor</fullName>
    </submittedName>
</protein>
<dbReference type="SUPFAM" id="SSF56935">
    <property type="entry name" value="Porins"/>
    <property type="match status" value="1"/>
</dbReference>
<dbReference type="InterPro" id="IPR037066">
    <property type="entry name" value="Plug_dom_sf"/>
</dbReference>
<keyword evidence="7 8" id="KW-0998">Cell outer membrane</keyword>
<keyword evidence="3 8" id="KW-1134">Transmembrane beta strand</keyword>
<dbReference type="STRING" id="1122991.GCA_000613445_00353"/>
<comment type="subcellular location">
    <subcellularLocation>
        <location evidence="1 8">Cell outer membrane</location>
        <topology evidence="1 8">Multi-pass membrane protein</topology>
    </subcellularLocation>
</comment>
<proteinExistence type="inferred from homology"/>
<dbReference type="EMBL" id="QJJX01000001">
    <property type="protein sequence ID" value="PXX24764.1"/>
    <property type="molecule type" value="Genomic_DNA"/>
</dbReference>
<organism evidence="10 11">
    <name type="scientific">Hoylesella shahii DSM 15611 = JCM 12083</name>
    <dbReference type="NCBI Taxonomy" id="1122991"/>
    <lineage>
        <taxon>Bacteria</taxon>
        <taxon>Pseudomonadati</taxon>
        <taxon>Bacteroidota</taxon>
        <taxon>Bacteroidia</taxon>
        <taxon>Bacteroidales</taxon>
        <taxon>Prevotellaceae</taxon>
        <taxon>Hoylesella</taxon>
    </lineage>
</organism>
<evidence type="ECO:0000256" key="6">
    <source>
        <dbReference type="ARBA" id="ARBA00023136"/>
    </source>
</evidence>
<dbReference type="AlphaFoldDB" id="A0A318I1I5"/>
<evidence type="ECO:0000256" key="1">
    <source>
        <dbReference type="ARBA" id="ARBA00004571"/>
    </source>
</evidence>
<dbReference type="Pfam" id="PF07715">
    <property type="entry name" value="Plug"/>
    <property type="match status" value="1"/>
</dbReference>
<evidence type="ECO:0000313" key="11">
    <source>
        <dbReference type="Proteomes" id="UP000248314"/>
    </source>
</evidence>
<reference evidence="10 11" key="1">
    <citation type="submission" date="2018-05" db="EMBL/GenBank/DDBJ databases">
        <title>Genomic Encyclopedia of Type Strains, Phase I: the one thousand microbial genomes (KMG-I) project.</title>
        <authorList>
            <person name="Kyrpides N."/>
        </authorList>
    </citation>
    <scope>NUCLEOTIDE SEQUENCE [LARGE SCALE GENOMIC DNA]</scope>
    <source>
        <strain evidence="10 11">DSM 15611</strain>
    </source>
</reference>
<gene>
    <name evidence="10" type="ORF">EJ73_00030</name>
</gene>
<dbReference type="InterPro" id="IPR012910">
    <property type="entry name" value="Plug_dom"/>
</dbReference>
<dbReference type="PANTHER" id="PTHR30069:SF29">
    <property type="entry name" value="HEMOGLOBIN AND HEMOGLOBIN-HAPTOGLOBIN-BINDING PROTEIN 1-RELATED"/>
    <property type="match status" value="1"/>
</dbReference>
<comment type="similarity">
    <text evidence="8">Belongs to the TonB-dependent receptor family.</text>
</comment>
<accession>A0A318I1I5</accession>
<evidence type="ECO:0000256" key="8">
    <source>
        <dbReference type="PROSITE-ProRule" id="PRU01360"/>
    </source>
</evidence>
<dbReference type="Proteomes" id="UP000248314">
    <property type="component" value="Unassembled WGS sequence"/>
</dbReference>
<dbReference type="GO" id="GO:0015344">
    <property type="term" value="F:siderophore uptake transmembrane transporter activity"/>
    <property type="evidence" value="ECO:0007669"/>
    <property type="project" value="TreeGrafter"/>
</dbReference>
<dbReference type="InterPro" id="IPR008969">
    <property type="entry name" value="CarboxyPept-like_regulatory"/>
</dbReference>
<evidence type="ECO:0000256" key="5">
    <source>
        <dbReference type="ARBA" id="ARBA00022729"/>
    </source>
</evidence>
<dbReference type="Gene3D" id="2.170.130.10">
    <property type="entry name" value="TonB-dependent receptor, plug domain"/>
    <property type="match status" value="1"/>
</dbReference>
<dbReference type="Gene3D" id="2.40.170.20">
    <property type="entry name" value="TonB-dependent receptor, beta-barrel domain"/>
    <property type="match status" value="1"/>
</dbReference>
<keyword evidence="6 8" id="KW-0472">Membrane</keyword>